<keyword evidence="3" id="KW-1185">Reference proteome</keyword>
<dbReference type="SUPFAM" id="SSF53474">
    <property type="entry name" value="alpha/beta-Hydrolases"/>
    <property type="match status" value="1"/>
</dbReference>
<dbReference type="Proteomes" id="UP001499978">
    <property type="component" value="Unassembled WGS sequence"/>
</dbReference>
<proteinExistence type="predicted"/>
<accession>A0ABP6AR22</accession>
<name>A0ABP6AR22_9ACTN</name>
<protein>
    <recommendedName>
        <fullName evidence="1">AB hydrolase-1 domain-containing protein</fullName>
    </recommendedName>
</protein>
<dbReference type="InterPro" id="IPR000073">
    <property type="entry name" value="AB_hydrolase_1"/>
</dbReference>
<feature type="domain" description="AB hydrolase-1" evidence="1">
    <location>
        <begin position="6"/>
        <end position="175"/>
    </location>
</feature>
<dbReference type="InterPro" id="IPR029058">
    <property type="entry name" value="AB_hydrolase_fold"/>
</dbReference>
<gene>
    <name evidence="2" type="ORF">GCM10010201_18780</name>
</gene>
<reference evidence="3" key="1">
    <citation type="journal article" date="2019" name="Int. J. Syst. Evol. Microbiol.">
        <title>The Global Catalogue of Microorganisms (GCM) 10K type strain sequencing project: providing services to taxonomists for standard genome sequencing and annotation.</title>
        <authorList>
            <consortium name="The Broad Institute Genomics Platform"/>
            <consortium name="The Broad Institute Genome Sequencing Center for Infectious Disease"/>
            <person name="Wu L."/>
            <person name="Ma J."/>
        </authorList>
    </citation>
    <scope>NUCLEOTIDE SEQUENCE [LARGE SCALE GENOMIC DNA]</scope>
    <source>
        <strain evidence="3">JCM 3367</strain>
    </source>
</reference>
<dbReference type="EMBL" id="BAAARY010000006">
    <property type="protein sequence ID" value="GAA2521188.1"/>
    <property type="molecule type" value="Genomic_DNA"/>
</dbReference>
<organism evidence="2 3">
    <name type="scientific">Pilimelia columellifera subsp. columellifera</name>
    <dbReference type="NCBI Taxonomy" id="706583"/>
    <lineage>
        <taxon>Bacteria</taxon>
        <taxon>Bacillati</taxon>
        <taxon>Actinomycetota</taxon>
        <taxon>Actinomycetes</taxon>
        <taxon>Micromonosporales</taxon>
        <taxon>Micromonosporaceae</taxon>
        <taxon>Pilimelia</taxon>
    </lineage>
</organism>
<dbReference type="PANTHER" id="PTHR43194:SF5">
    <property type="entry name" value="PIMELOYL-[ACYL-CARRIER PROTEIN] METHYL ESTER ESTERASE"/>
    <property type="match status" value="1"/>
</dbReference>
<dbReference type="InterPro" id="IPR050228">
    <property type="entry name" value="Carboxylesterase_BioH"/>
</dbReference>
<sequence length="183" mass="19878">MEQLAGGGPVFLVGQSMGGHTAMLAAAWYPELVRGLVLLEAGVGGEGDEHSPAELGDWFASWPVPFPDLSAAFEFLGSSPIALSWAQDLEEHSDGLWPRFEPEIMQGAIAAVAEEARWDEWQRVKAPTALVCGQNGSLAAAEVQRMLASRHDVQHIVIPESGHDAHLEQPHAWVRVLEKCLNR</sequence>
<dbReference type="Gene3D" id="3.40.50.1820">
    <property type="entry name" value="alpha/beta hydrolase"/>
    <property type="match status" value="1"/>
</dbReference>
<dbReference type="PANTHER" id="PTHR43194">
    <property type="entry name" value="HYDROLASE ALPHA/BETA FOLD FAMILY"/>
    <property type="match status" value="1"/>
</dbReference>
<evidence type="ECO:0000313" key="2">
    <source>
        <dbReference type="EMBL" id="GAA2521188.1"/>
    </source>
</evidence>
<evidence type="ECO:0000313" key="3">
    <source>
        <dbReference type="Proteomes" id="UP001499978"/>
    </source>
</evidence>
<dbReference type="Pfam" id="PF12697">
    <property type="entry name" value="Abhydrolase_6"/>
    <property type="match status" value="1"/>
</dbReference>
<evidence type="ECO:0000259" key="1">
    <source>
        <dbReference type="Pfam" id="PF12697"/>
    </source>
</evidence>
<comment type="caution">
    <text evidence="2">The sequence shown here is derived from an EMBL/GenBank/DDBJ whole genome shotgun (WGS) entry which is preliminary data.</text>
</comment>